<reference evidence="2" key="1">
    <citation type="submission" date="2014-12" db="EMBL/GenBank/DDBJ databases">
        <title>Insight into the proteome of Arion vulgaris.</title>
        <authorList>
            <person name="Aradska J."/>
            <person name="Bulat T."/>
            <person name="Smidak R."/>
            <person name="Sarate P."/>
            <person name="Gangsoo J."/>
            <person name="Sialana F."/>
            <person name="Bilban M."/>
            <person name="Lubec G."/>
        </authorList>
    </citation>
    <scope>NUCLEOTIDE SEQUENCE</scope>
    <source>
        <tissue evidence="2">Skin</tissue>
    </source>
</reference>
<name>A0A0B6ZMG1_9EUPU</name>
<dbReference type="EMBL" id="HACG01022717">
    <property type="protein sequence ID" value="CEK69582.1"/>
    <property type="molecule type" value="Transcribed_RNA"/>
</dbReference>
<dbReference type="AlphaFoldDB" id="A0A0B6ZMG1"/>
<feature type="region of interest" description="Disordered" evidence="1">
    <location>
        <begin position="29"/>
        <end position="49"/>
    </location>
</feature>
<protein>
    <submittedName>
        <fullName evidence="2">Uncharacterized protein</fullName>
    </submittedName>
</protein>
<evidence type="ECO:0000256" key="1">
    <source>
        <dbReference type="SAM" id="MobiDB-lite"/>
    </source>
</evidence>
<feature type="non-terminal residue" evidence="2">
    <location>
        <position position="1"/>
    </location>
</feature>
<organism evidence="2">
    <name type="scientific">Arion vulgaris</name>
    <dbReference type="NCBI Taxonomy" id="1028688"/>
    <lineage>
        <taxon>Eukaryota</taxon>
        <taxon>Metazoa</taxon>
        <taxon>Spiralia</taxon>
        <taxon>Lophotrochozoa</taxon>
        <taxon>Mollusca</taxon>
        <taxon>Gastropoda</taxon>
        <taxon>Heterobranchia</taxon>
        <taxon>Euthyneura</taxon>
        <taxon>Panpulmonata</taxon>
        <taxon>Eupulmonata</taxon>
        <taxon>Stylommatophora</taxon>
        <taxon>Helicina</taxon>
        <taxon>Arionoidea</taxon>
        <taxon>Arionidae</taxon>
        <taxon>Arion</taxon>
    </lineage>
</organism>
<feature type="non-terminal residue" evidence="2">
    <location>
        <position position="77"/>
    </location>
</feature>
<proteinExistence type="predicted"/>
<gene>
    <name evidence="2" type="primary">ORF70737</name>
</gene>
<sequence length="77" mass="8791">VNVRHRIANIVTSRRSTLIDSRIISNTFSHEANTNPSGSNNEDGEDFFGIPENFKLQHARHNNKNNLIQFDTQPKSE</sequence>
<accession>A0A0B6ZMG1</accession>
<evidence type="ECO:0000313" key="2">
    <source>
        <dbReference type="EMBL" id="CEK69582.1"/>
    </source>
</evidence>
<feature type="compositionally biased region" description="Polar residues" evidence="1">
    <location>
        <begin position="29"/>
        <end position="41"/>
    </location>
</feature>